<proteinExistence type="predicted"/>
<gene>
    <name evidence="1" type="ORF">FXN61_28095</name>
</gene>
<reference evidence="1 2" key="1">
    <citation type="submission" date="2019-08" db="EMBL/GenBank/DDBJ databases">
        <title>Lentzea from Indian Himalayas.</title>
        <authorList>
            <person name="Mandal S."/>
            <person name="Mallick Gupta A."/>
            <person name="Maiti P.K."/>
            <person name="Sarkar J."/>
            <person name="Mandal S."/>
        </authorList>
    </citation>
    <scope>NUCLEOTIDE SEQUENCE [LARGE SCALE GENOMIC DNA]</scope>
    <source>
        <strain evidence="1 2">PSKA42</strain>
    </source>
</reference>
<protein>
    <submittedName>
        <fullName evidence="1">Uncharacterized protein</fullName>
    </submittedName>
</protein>
<accession>A0ABX1FN65</accession>
<keyword evidence="2" id="KW-1185">Reference proteome</keyword>
<name>A0ABX1FN65_9PSEU</name>
<dbReference type="RefSeq" id="WP_167977106.1">
    <property type="nucleotide sequence ID" value="NZ_VSRL01000123.1"/>
</dbReference>
<organism evidence="1 2">
    <name type="scientific">Lentzea indica</name>
    <dbReference type="NCBI Taxonomy" id="2604800"/>
    <lineage>
        <taxon>Bacteria</taxon>
        <taxon>Bacillati</taxon>
        <taxon>Actinomycetota</taxon>
        <taxon>Actinomycetes</taxon>
        <taxon>Pseudonocardiales</taxon>
        <taxon>Pseudonocardiaceae</taxon>
        <taxon>Lentzea</taxon>
    </lineage>
</organism>
<evidence type="ECO:0000313" key="1">
    <source>
        <dbReference type="EMBL" id="NKE60443.1"/>
    </source>
</evidence>
<evidence type="ECO:0000313" key="2">
    <source>
        <dbReference type="Proteomes" id="UP001515943"/>
    </source>
</evidence>
<dbReference type="Proteomes" id="UP001515943">
    <property type="component" value="Unassembled WGS sequence"/>
</dbReference>
<dbReference type="EMBL" id="VSRL01000123">
    <property type="protein sequence ID" value="NKE60443.1"/>
    <property type="molecule type" value="Genomic_DNA"/>
</dbReference>
<sequence>MSIDPAQPRPEEPSHRWDWGGVGLDVLAEFGAAGMVVSTEGTVRTMPAKAMPAVTRTRWST</sequence>
<comment type="caution">
    <text evidence="1">The sequence shown here is derived from an EMBL/GenBank/DDBJ whole genome shotgun (WGS) entry which is preliminary data.</text>
</comment>